<dbReference type="Proteomes" id="UP000280792">
    <property type="component" value="Unassembled WGS sequence"/>
</dbReference>
<comment type="caution">
    <text evidence="1">The sequence shown here is derived from an EMBL/GenBank/DDBJ whole genome shotgun (WGS) entry which is preliminary data.</text>
</comment>
<accession>A0A3P3VL19</accession>
<dbReference type="InterPro" id="IPR005358">
    <property type="entry name" value="Puta_zinc/iron-chelating_dom"/>
</dbReference>
<dbReference type="Pfam" id="PF03692">
    <property type="entry name" value="CxxCxxCC"/>
    <property type="match status" value="1"/>
</dbReference>
<dbReference type="RefSeq" id="WP_125017297.1">
    <property type="nucleotide sequence ID" value="NZ_QWEZ01000002.1"/>
</dbReference>
<dbReference type="AlphaFoldDB" id="A0A3P3VL19"/>
<evidence type="ECO:0000313" key="1">
    <source>
        <dbReference type="EMBL" id="RRJ83017.1"/>
    </source>
</evidence>
<evidence type="ECO:0000313" key="2">
    <source>
        <dbReference type="Proteomes" id="UP000280792"/>
    </source>
</evidence>
<proteinExistence type="predicted"/>
<sequence>MNSLPAIPLTPVNQSPITCESCQACCCRLEVLLISDTGVPAELIASDRWGGQTMARLDDGWCAALDRSTLRCTIYDRRPLICREFAEGEQDCIEARNGRLPRA</sequence>
<organism evidence="1 2">
    <name type="scientific">Aestuariirhabdus litorea</name>
    <dbReference type="NCBI Taxonomy" id="2528527"/>
    <lineage>
        <taxon>Bacteria</taxon>
        <taxon>Pseudomonadati</taxon>
        <taxon>Pseudomonadota</taxon>
        <taxon>Gammaproteobacteria</taxon>
        <taxon>Oceanospirillales</taxon>
        <taxon>Aestuariirhabdaceae</taxon>
        <taxon>Aestuariirhabdus</taxon>
    </lineage>
</organism>
<protein>
    <submittedName>
        <fullName evidence="1">YkgJ family cysteine cluster protein</fullName>
    </submittedName>
</protein>
<name>A0A3P3VL19_9GAMM</name>
<reference evidence="1 2" key="2">
    <citation type="submission" date="2018-12" db="EMBL/GenBank/DDBJ databases">
        <title>Simiduia agarivorans gen. nov., sp. nov., a marine, agarolytic bacterium isolated from shallow coastal water from Keelung, Taiwan.</title>
        <authorList>
            <person name="Shieh W.Y."/>
        </authorList>
    </citation>
    <scope>NUCLEOTIDE SEQUENCE [LARGE SCALE GENOMIC DNA]</scope>
    <source>
        <strain evidence="1 2">GTF-13</strain>
    </source>
</reference>
<reference evidence="1 2" key="1">
    <citation type="submission" date="2018-08" db="EMBL/GenBank/DDBJ databases">
        <authorList>
            <person name="Khan S.A."/>
        </authorList>
    </citation>
    <scope>NUCLEOTIDE SEQUENCE [LARGE SCALE GENOMIC DNA]</scope>
    <source>
        <strain evidence="1 2">GTF-13</strain>
    </source>
</reference>
<gene>
    <name evidence="1" type="ORF">D0544_14325</name>
</gene>
<dbReference type="EMBL" id="QWEZ01000002">
    <property type="protein sequence ID" value="RRJ83017.1"/>
    <property type="molecule type" value="Genomic_DNA"/>
</dbReference>
<keyword evidence="2" id="KW-1185">Reference proteome</keyword>